<name>A0A1X9PY12_9ACTN</name>
<evidence type="ECO:0000313" key="1">
    <source>
        <dbReference type="EMBL" id="ARP51733.1"/>
    </source>
</evidence>
<reference evidence="1" key="1">
    <citation type="submission" date="2017-03" db="EMBL/GenBank/DDBJ databases">
        <title>Identification and Characterization of a Gene Cluster for Tryptophan Dimers in Deep Sea-Derived Streptomyces sp. SCSIO 03032.</title>
        <authorList>
            <person name="Ma L."/>
            <person name="Zhang W."/>
            <person name="Zhu Y."/>
            <person name="Zhang G."/>
            <person name="Zhang H."/>
            <person name="Zhang L."/>
            <person name="Zhang Q."/>
            <person name="Zhang C."/>
        </authorList>
    </citation>
    <scope>NUCLEOTIDE SEQUENCE</scope>
    <source>
        <strain evidence="1">SCSIO 03032</strain>
    </source>
</reference>
<proteinExistence type="predicted"/>
<protein>
    <submittedName>
        <fullName evidence="1">Uncharacterized protein</fullName>
    </submittedName>
</protein>
<organism evidence="1">
    <name type="scientific">Streptomyces marincola</name>
    <dbReference type="NCBI Taxonomy" id="2878388"/>
    <lineage>
        <taxon>Bacteria</taxon>
        <taxon>Bacillati</taxon>
        <taxon>Actinomycetota</taxon>
        <taxon>Actinomycetes</taxon>
        <taxon>Kitasatosporales</taxon>
        <taxon>Streptomycetaceae</taxon>
        <taxon>Streptomyces</taxon>
    </lineage>
</organism>
<accession>A0A1X9PY12</accession>
<sequence length="58" mass="5961">MQITEVLAPPCDGRMEIRSRRIDSRDAPRDGECALAESALITGGAGPWAAPPAPAGTG</sequence>
<dbReference type="EMBL" id="KY750719">
    <property type="protein sequence ID" value="ARP51733.1"/>
    <property type="molecule type" value="Genomic_DNA"/>
</dbReference>
<dbReference type="AlphaFoldDB" id="A0A1X9PY12"/>